<organism evidence="3 4">
    <name type="scientific">Paenibacillus taichungensis</name>
    <dbReference type="NCBI Taxonomy" id="484184"/>
    <lineage>
        <taxon>Bacteria</taxon>
        <taxon>Bacillati</taxon>
        <taxon>Bacillota</taxon>
        <taxon>Bacilli</taxon>
        <taxon>Bacillales</taxon>
        <taxon>Paenibacillaceae</taxon>
        <taxon>Paenibacillus</taxon>
    </lineage>
</organism>
<protein>
    <submittedName>
        <fullName evidence="3">Uncharacterized protein</fullName>
    </submittedName>
</protein>
<feature type="compositionally biased region" description="Polar residues" evidence="1">
    <location>
        <begin position="33"/>
        <end position="45"/>
    </location>
</feature>
<gene>
    <name evidence="3" type="ORF">HP548_02800</name>
</gene>
<reference evidence="3 4" key="1">
    <citation type="submission" date="2020-05" db="EMBL/GenBank/DDBJ databases">
        <title>Genome Sequencing of Type Strains.</title>
        <authorList>
            <person name="Lemaire J.F."/>
            <person name="Inderbitzin P."/>
            <person name="Gregorio O.A."/>
            <person name="Collins S.B."/>
            <person name="Wespe N."/>
            <person name="Knight-Connoni V."/>
        </authorList>
    </citation>
    <scope>NUCLEOTIDE SEQUENCE [LARGE SCALE GENOMIC DNA]</scope>
    <source>
        <strain evidence="3 4">DSM 19942</strain>
    </source>
</reference>
<keyword evidence="4" id="KW-1185">Reference proteome</keyword>
<proteinExistence type="predicted"/>
<accession>A0ABX2MEB3</accession>
<sequence>MMKQTKFTLLSLALAAALTIPAVINADSEEVTPTESNSPIVTPATSPEVPDEDFESITPFIKGNQQPLTTVTASTSGAPAYFVIPAGYGHGKFYFHNTGKGVLTVTMKHSSGLEYIAATIQPGQAYTWRITTDYPQGMRVGDYAISFHCSNGVSVEWSASASDSVT</sequence>
<evidence type="ECO:0000256" key="1">
    <source>
        <dbReference type="SAM" id="MobiDB-lite"/>
    </source>
</evidence>
<comment type="caution">
    <text evidence="3">The sequence shown here is derived from an EMBL/GenBank/DDBJ whole genome shotgun (WGS) entry which is preliminary data.</text>
</comment>
<dbReference type="RefSeq" id="WP_175380830.1">
    <property type="nucleotide sequence ID" value="NZ_CBCRYD010000030.1"/>
</dbReference>
<evidence type="ECO:0000256" key="2">
    <source>
        <dbReference type="SAM" id="SignalP"/>
    </source>
</evidence>
<keyword evidence="2" id="KW-0732">Signal</keyword>
<feature type="region of interest" description="Disordered" evidence="1">
    <location>
        <begin position="29"/>
        <end position="53"/>
    </location>
</feature>
<feature type="signal peptide" evidence="2">
    <location>
        <begin position="1"/>
        <end position="26"/>
    </location>
</feature>
<name>A0ABX2MEB3_9BACL</name>
<feature type="chain" id="PRO_5045854416" evidence="2">
    <location>
        <begin position="27"/>
        <end position="166"/>
    </location>
</feature>
<evidence type="ECO:0000313" key="3">
    <source>
        <dbReference type="EMBL" id="NUU53025.1"/>
    </source>
</evidence>
<dbReference type="Proteomes" id="UP000577724">
    <property type="component" value="Unassembled WGS sequence"/>
</dbReference>
<dbReference type="EMBL" id="JABMCC010000089">
    <property type="protein sequence ID" value="NUU53025.1"/>
    <property type="molecule type" value="Genomic_DNA"/>
</dbReference>
<evidence type="ECO:0000313" key="4">
    <source>
        <dbReference type="Proteomes" id="UP000577724"/>
    </source>
</evidence>
<dbReference type="GeneID" id="97129616"/>